<protein>
    <recommendedName>
        <fullName evidence="7 8">Small ribosomal subunit protein uS3</fullName>
    </recommendedName>
</protein>
<dbReference type="GO" id="GO:0003729">
    <property type="term" value="F:mRNA binding"/>
    <property type="evidence" value="ECO:0007669"/>
    <property type="project" value="UniProtKB-UniRule"/>
</dbReference>
<evidence type="ECO:0000256" key="5">
    <source>
        <dbReference type="ARBA" id="ARBA00023274"/>
    </source>
</evidence>
<comment type="subunit">
    <text evidence="8">Part of the 30S ribosomal subunit. Forms a tight complex with proteins S10 and S14.</text>
</comment>
<dbReference type="Proteomes" id="UP000501094">
    <property type="component" value="Chromosome"/>
</dbReference>
<dbReference type="FunFam" id="3.30.300.20:FF:000001">
    <property type="entry name" value="30S ribosomal protein S3"/>
    <property type="match status" value="1"/>
</dbReference>
<keyword evidence="4 8" id="KW-0689">Ribosomal protein</keyword>
<keyword evidence="3 8" id="KW-0694">RNA-binding</keyword>
<dbReference type="InterPro" id="IPR005704">
    <property type="entry name" value="Ribosomal_uS3_bac-typ"/>
</dbReference>
<dbReference type="PANTHER" id="PTHR11760">
    <property type="entry name" value="30S/40S RIBOSOMAL PROTEIN S3"/>
    <property type="match status" value="1"/>
</dbReference>
<reference evidence="11 12" key="1">
    <citation type="journal article" date="2020" name="Nat. Microbiol.">
        <title>Lysogenic host-virus interactions in SAR11 marine bacteria.</title>
        <authorList>
            <person name="Morris R.M."/>
            <person name="Cain K.R."/>
            <person name="Hvorecny K.L."/>
            <person name="Kollman J.M."/>
        </authorList>
    </citation>
    <scope>NUCLEOTIDE SEQUENCE [LARGE SCALE GENOMIC DNA]</scope>
    <source>
        <strain evidence="11 12">NP1</strain>
    </source>
</reference>
<dbReference type="InterPro" id="IPR015946">
    <property type="entry name" value="KH_dom-like_a/b"/>
</dbReference>
<evidence type="ECO:0000256" key="6">
    <source>
        <dbReference type="ARBA" id="ARBA00024998"/>
    </source>
</evidence>
<dbReference type="GO" id="GO:0006412">
    <property type="term" value="P:translation"/>
    <property type="evidence" value="ECO:0007669"/>
    <property type="project" value="UniProtKB-UniRule"/>
</dbReference>
<proteinExistence type="inferred from homology"/>
<dbReference type="InterPro" id="IPR009019">
    <property type="entry name" value="KH_sf_prok-type"/>
</dbReference>
<dbReference type="GO" id="GO:0022627">
    <property type="term" value="C:cytosolic small ribosomal subunit"/>
    <property type="evidence" value="ECO:0007669"/>
    <property type="project" value="TreeGrafter"/>
</dbReference>
<evidence type="ECO:0000256" key="4">
    <source>
        <dbReference type="ARBA" id="ARBA00022980"/>
    </source>
</evidence>
<name>A0A6H1Q2B4_9PROT</name>
<gene>
    <name evidence="8 11" type="primary">rpsC</name>
    <name evidence="11" type="ORF">E5R92_00480</name>
</gene>
<dbReference type="AlphaFoldDB" id="A0A6H1Q2B4"/>
<evidence type="ECO:0000313" key="12">
    <source>
        <dbReference type="Proteomes" id="UP000501094"/>
    </source>
</evidence>
<dbReference type="SUPFAM" id="SSF54814">
    <property type="entry name" value="Prokaryotic type KH domain (KH-domain type II)"/>
    <property type="match status" value="1"/>
</dbReference>
<dbReference type="InterPro" id="IPR001351">
    <property type="entry name" value="Ribosomal_uS3_C"/>
</dbReference>
<evidence type="ECO:0000256" key="1">
    <source>
        <dbReference type="ARBA" id="ARBA00010761"/>
    </source>
</evidence>
<dbReference type="SMART" id="SM00322">
    <property type="entry name" value="KH"/>
    <property type="match status" value="1"/>
</dbReference>
<dbReference type="SUPFAM" id="SSF54821">
    <property type="entry name" value="Ribosomal protein S3 C-terminal domain"/>
    <property type="match status" value="1"/>
</dbReference>
<dbReference type="PANTHER" id="PTHR11760:SF19">
    <property type="entry name" value="SMALL RIBOSOMAL SUBUNIT PROTEIN US3C"/>
    <property type="match status" value="1"/>
</dbReference>
<keyword evidence="5 8" id="KW-0687">Ribonucleoprotein</keyword>
<evidence type="ECO:0000256" key="2">
    <source>
        <dbReference type="ARBA" id="ARBA00022730"/>
    </source>
</evidence>
<organism evidence="11 12">
    <name type="scientific">Candidatus Pelagibacter giovannonii</name>
    <dbReference type="NCBI Taxonomy" id="2563896"/>
    <lineage>
        <taxon>Bacteria</taxon>
        <taxon>Pseudomonadati</taxon>
        <taxon>Pseudomonadota</taxon>
        <taxon>Alphaproteobacteria</taxon>
        <taxon>Candidatus Pelagibacterales</taxon>
        <taxon>Candidatus Pelagibacteraceae</taxon>
        <taxon>Candidatus Pelagibacter</taxon>
    </lineage>
</organism>
<feature type="domain" description="KH type-2" evidence="10">
    <location>
        <begin position="39"/>
        <end position="107"/>
    </location>
</feature>
<dbReference type="RefSeq" id="WP_168606168.1">
    <property type="nucleotide sequence ID" value="NZ_CP038852.1"/>
</dbReference>
<evidence type="ECO:0000256" key="8">
    <source>
        <dbReference type="HAMAP-Rule" id="MF_01309"/>
    </source>
</evidence>
<accession>A0A6H1Q2B4</accession>
<dbReference type="CDD" id="cd02412">
    <property type="entry name" value="KH-II_30S_S3"/>
    <property type="match status" value="1"/>
</dbReference>
<dbReference type="KEGG" id="peg:E5R92_00480"/>
<evidence type="ECO:0000313" key="11">
    <source>
        <dbReference type="EMBL" id="QIZ20269.1"/>
    </source>
</evidence>
<evidence type="ECO:0000259" key="10">
    <source>
        <dbReference type="PROSITE" id="PS50823"/>
    </source>
</evidence>
<evidence type="ECO:0000256" key="9">
    <source>
        <dbReference type="RuleBase" id="RU003624"/>
    </source>
</evidence>
<dbReference type="Gene3D" id="3.30.1140.32">
    <property type="entry name" value="Ribosomal protein S3, C-terminal domain"/>
    <property type="match status" value="1"/>
</dbReference>
<evidence type="ECO:0000256" key="7">
    <source>
        <dbReference type="ARBA" id="ARBA00035257"/>
    </source>
</evidence>
<comment type="function">
    <text evidence="6 8">Binds the lower part of the 30S subunit head. Binds mRNA in the 70S ribosome, positioning it for translation.</text>
</comment>
<dbReference type="Pfam" id="PF07650">
    <property type="entry name" value="KH_2"/>
    <property type="match status" value="1"/>
</dbReference>
<keyword evidence="12" id="KW-1185">Reference proteome</keyword>
<comment type="similarity">
    <text evidence="1 8 9">Belongs to the universal ribosomal protein uS3 family.</text>
</comment>
<dbReference type="InterPro" id="IPR004044">
    <property type="entry name" value="KH_dom_type_2"/>
</dbReference>
<dbReference type="PROSITE" id="PS50823">
    <property type="entry name" value="KH_TYPE_2"/>
    <property type="match status" value="1"/>
</dbReference>
<dbReference type="Gene3D" id="3.30.300.20">
    <property type="match status" value="1"/>
</dbReference>
<dbReference type="GO" id="GO:0003735">
    <property type="term" value="F:structural constituent of ribosome"/>
    <property type="evidence" value="ECO:0007669"/>
    <property type="project" value="InterPro"/>
</dbReference>
<evidence type="ECO:0000256" key="3">
    <source>
        <dbReference type="ARBA" id="ARBA00022884"/>
    </source>
</evidence>
<dbReference type="HAMAP" id="MF_01309_B">
    <property type="entry name" value="Ribosomal_uS3_B"/>
    <property type="match status" value="1"/>
</dbReference>
<dbReference type="InterPro" id="IPR018280">
    <property type="entry name" value="Ribosomal_uS3_CS"/>
</dbReference>
<dbReference type="Pfam" id="PF00189">
    <property type="entry name" value="Ribosomal_S3_C"/>
    <property type="match status" value="1"/>
</dbReference>
<dbReference type="NCBIfam" id="TIGR01009">
    <property type="entry name" value="rpsC_bact"/>
    <property type="match status" value="1"/>
</dbReference>
<dbReference type="InterPro" id="IPR057258">
    <property type="entry name" value="Ribosomal_uS3"/>
</dbReference>
<dbReference type="PROSITE" id="PS00548">
    <property type="entry name" value="RIBOSOMAL_S3"/>
    <property type="match status" value="1"/>
</dbReference>
<sequence>MGQKVNPVGFRLGVNRGWDSVWYAKKKDFGNYLIEDFKIRAYIKKNVVNSGVSKVMIERTSNKCFVTIYTSRPGFVIGKKGSDIDKIKNNLSKFTNNEVTLNIKEVKKPETNAYLVAENIAQQLVKRISYRRAMKRAMQSCLRLGAKGIKVSISGRLGGNEIARTEWLREGSIPSHTLRADIDYAEAEALTTFGIIGIKIWIYKGEVFAREFSQETNKIVPKEVKE</sequence>
<dbReference type="EMBL" id="CP038852">
    <property type="protein sequence ID" value="QIZ20269.1"/>
    <property type="molecule type" value="Genomic_DNA"/>
</dbReference>
<dbReference type="InterPro" id="IPR036419">
    <property type="entry name" value="Ribosomal_S3_C_sf"/>
</dbReference>
<dbReference type="InterPro" id="IPR004087">
    <property type="entry name" value="KH_dom"/>
</dbReference>
<keyword evidence="2 8" id="KW-0699">rRNA-binding</keyword>
<dbReference type="GO" id="GO:0019843">
    <property type="term" value="F:rRNA binding"/>
    <property type="evidence" value="ECO:0007669"/>
    <property type="project" value="UniProtKB-UniRule"/>
</dbReference>